<dbReference type="InParanoid" id="A0A1X7VAN4"/>
<dbReference type="AlphaFoldDB" id="A0A1X7VAN4"/>
<evidence type="ECO:0000313" key="1">
    <source>
        <dbReference type="EnsemblMetazoa" id="Aqu2.1.37053_001"/>
    </source>
</evidence>
<reference evidence="1" key="1">
    <citation type="submission" date="2017-05" db="UniProtKB">
        <authorList>
            <consortium name="EnsemblMetazoa"/>
        </authorList>
    </citation>
    <scope>IDENTIFICATION</scope>
</reference>
<protein>
    <submittedName>
        <fullName evidence="1">Uncharacterized protein</fullName>
    </submittedName>
</protein>
<proteinExistence type="predicted"/>
<dbReference type="EnsemblMetazoa" id="Aqu2.1.37053_001">
    <property type="protein sequence ID" value="Aqu2.1.37053_001"/>
    <property type="gene ID" value="Aqu2.1.37053"/>
</dbReference>
<name>A0A1X7VAN4_AMPQE</name>
<accession>A0A1X7VAN4</accession>
<sequence length="167" mass="18795">MLNIEKSLCRNFSDTDETEPDSVTFHDSVVQAELLYKSSNVVFDSIENDLFDDVDNATVIDCLTVSAAEETELMETRNGDKTDNLILVRCDDEVMSEAKWNGLKLCGNIIDKTVKPRNMTISKQKEAPLIDLEHDKGPILPSNDKNMSIIRNMAVLVARILVRNIYS</sequence>
<organism evidence="1">
    <name type="scientific">Amphimedon queenslandica</name>
    <name type="common">Sponge</name>
    <dbReference type="NCBI Taxonomy" id="400682"/>
    <lineage>
        <taxon>Eukaryota</taxon>
        <taxon>Metazoa</taxon>
        <taxon>Porifera</taxon>
        <taxon>Demospongiae</taxon>
        <taxon>Heteroscleromorpha</taxon>
        <taxon>Haplosclerida</taxon>
        <taxon>Niphatidae</taxon>
        <taxon>Amphimedon</taxon>
    </lineage>
</organism>